<reference evidence="3" key="1">
    <citation type="submission" date="2021-04" db="EMBL/GenBank/DDBJ databases">
        <authorList>
            <consortium name="Wellcome Sanger Institute Data Sharing"/>
        </authorList>
    </citation>
    <scope>NUCLEOTIDE SEQUENCE [LARGE SCALE GENOMIC DNA]</scope>
</reference>
<evidence type="ECO:0000256" key="1">
    <source>
        <dbReference type="SAM" id="MobiDB-lite"/>
    </source>
</evidence>
<dbReference type="InParanoid" id="A0A671TRQ7"/>
<dbReference type="GeneTree" id="ENSGT01110000269498"/>
<evidence type="ECO:0000313" key="4">
    <source>
        <dbReference type="Proteomes" id="UP000472265"/>
    </source>
</evidence>
<gene>
    <name evidence="3" type="primary">mrpl49</name>
</gene>
<keyword evidence="4" id="KW-1185">Reference proteome</keyword>
<dbReference type="Proteomes" id="UP000472265">
    <property type="component" value="Chromosome 7"/>
</dbReference>
<organism evidence="3 4">
    <name type="scientific">Sparus aurata</name>
    <name type="common">Gilthead sea bream</name>
    <dbReference type="NCBI Taxonomy" id="8175"/>
    <lineage>
        <taxon>Eukaryota</taxon>
        <taxon>Metazoa</taxon>
        <taxon>Chordata</taxon>
        <taxon>Craniata</taxon>
        <taxon>Vertebrata</taxon>
        <taxon>Euteleostomi</taxon>
        <taxon>Actinopterygii</taxon>
        <taxon>Neopterygii</taxon>
        <taxon>Teleostei</taxon>
        <taxon>Neoteleostei</taxon>
        <taxon>Acanthomorphata</taxon>
        <taxon>Eupercaria</taxon>
        <taxon>Spariformes</taxon>
        <taxon>Sparidae</taxon>
        <taxon>Sparus</taxon>
    </lineage>
</organism>
<feature type="region of interest" description="Disordered" evidence="1">
    <location>
        <begin position="64"/>
        <end position="107"/>
    </location>
</feature>
<evidence type="ECO:0000313" key="3">
    <source>
        <dbReference type="Ensembl" id="ENSSAUP00010004693.1"/>
    </source>
</evidence>
<keyword evidence="2" id="KW-0732">Signal</keyword>
<feature type="chain" id="PRO_5025590196" evidence="2">
    <location>
        <begin position="19"/>
        <end position="107"/>
    </location>
</feature>
<feature type="signal peptide" evidence="2">
    <location>
        <begin position="1"/>
        <end position="18"/>
    </location>
</feature>
<evidence type="ECO:0000256" key="2">
    <source>
        <dbReference type="SAM" id="SignalP"/>
    </source>
</evidence>
<proteinExistence type="predicted"/>
<dbReference type="AlphaFoldDB" id="A0A671TRQ7"/>
<dbReference type="Gene3D" id="3.30.780.10">
    <property type="entry name" value="SUI1-like domain"/>
    <property type="match status" value="1"/>
</dbReference>
<protein>
    <submittedName>
        <fullName evidence="3">Uncharacterized protein</fullName>
    </submittedName>
</protein>
<reference evidence="3" key="3">
    <citation type="submission" date="2025-09" db="UniProtKB">
        <authorList>
            <consortium name="Ensembl"/>
        </authorList>
    </citation>
    <scope>IDENTIFICATION</scope>
</reference>
<dbReference type="Ensembl" id="ENSSAUT00010005073.1">
    <property type="protein sequence ID" value="ENSSAUP00010004693.1"/>
    <property type="gene ID" value="ENSSAUG00010002419.1"/>
</dbReference>
<accession>A0A671TRQ7</accession>
<sequence>MASRFLLQSSAVHRALLALSLPCRTPGPPAAAVGLRCLHHAASGEKKTGILESAEEYKFVERLIPPTRVPSPPKHAGPTPSGWTPPSDSPPPYGRADYGEVFIPENC</sequence>
<reference evidence="3" key="2">
    <citation type="submission" date="2025-08" db="UniProtKB">
        <authorList>
            <consortium name="Ensembl"/>
        </authorList>
    </citation>
    <scope>IDENTIFICATION</scope>
</reference>
<name>A0A671TRQ7_SPAAU</name>